<comment type="caution">
    <text evidence="1">The sequence shown here is derived from an EMBL/GenBank/DDBJ whole genome shotgun (WGS) entry which is preliminary data.</text>
</comment>
<feature type="non-terminal residue" evidence="1">
    <location>
        <position position="116"/>
    </location>
</feature>
<reference evidence="1 2" key="1">
    <citation type="journal article" date="2018" name="Front. Plant Sci.">
        <title>Red Clover (Trifolium pratense) and Zigzag Clover (T. medium) - A Picture of Genomic Similarities and Differences.</title>
        <authorList>
            <person name="Dluhosova J."/>
            <person name="Istvanek J."/>
            <person name="Nedelnik J."/>
            <person name="Repkova J."/>
        </authorList>
    </citation>
    <scope>NUCLEOTIDE SEQUENCE [LARGE SCALE GENOMIC DNA]</scope>
    <source>
        <strain evidence="2">cv. 10/8</strain>
        <tissue evidence="1">Leaf</tissue>
    </source>
</reference>
<dbReference type="CDD" id="cd00303">
    <property type="entry name" value="retropepsin_like"/>
    <property type="match status" value="1"/>
</dbReference>
<dbReference type="InterPro" id="IPR021109">
    <property type="entry name" value="Peptidase_aspartic_dom_sf"/>
</dbReference>
<dbReference type="EMBL" id="LXQA010138058">
    <property type="protein sequence ID" value="MCI23818.1"/>
    <property type="molecule type" value="Genomic_DNA"/>
</dbReference>
<dbReference type="Gene3D" id="2.40.70.10">
    <property type="entry name" value="Acid Proteases"/>
    <property type="match status" value="1"/>
</dbReference>
<accession>A0A392QI01</accession>
<dbReference type="Proteomes" id="UP000265520">
    <property type="component" value="Unassembled WGS sequence"/>
</dbReference>
<organism evidence="1 2">
    <name type="scientific">Trifolium medium</name>
    <dbReference type="NCBI Taxonomy" id="97028"/>
    <lineage>
        <taxon>Eukaryota</taxon>
        <taxon>Viridiplantae</taxon>
        <taxon>Streptophyta</taxon>
        <taxon>Embryophyta</taxon>
        <taxon>Tracheophyta</taxon>
        <taxon>Spermatophyta</taxon>
        <taxon>Magnoliopsida</taxon>
        <taxon>eudicotyledons</taxon>
        <taxon>Gunneridae</taxon>
        <taxon>Pentapetalae</taxon>
        <taxon>rosids</taxon>
        <taxon>fabids</taxon>
        <taxon>Fabales</taxon>
        <taxon>Fabaceae</taxon>
        <taxon>Papilionoideae</taxon>
        <taxon>50 kb inversion clade</taxon>
        <taxon>NPAAA clade</taxon>
        <taxon>Hologalegina</taxon>
        <taxon>IRL clade</taxon>
        <taxon>Trifolieae</taxon>
        <taxon>Trifolium</taxon>
    </lineage>
</organism>
<proteinExistence type="predicted"/>
<evidence type="ECO:0000313" key="1">
    <source>
        <dbReference type="EMBL" id="MCI23818.1"/>
    </source>
</evidence>
<sequence>MARSTLVQTISSELGLEISPMKGSMIIEIPTKDSVITNLVVLNCPLSIFRKHFGMDLVCLSLRNMDVILGMNWLRYNKVHIDCLNGTVVFPEPTKDANLETVTAGQMKKLMNEEAL</sequence>
<keyword evidence="2" id="KW-1185">Reference proteome</keyword>
<protein>
    <submittedName>
        <fullName evidence="1">Cellular nucleic acid-binding protein</fullName>
    </submittedName>
</protein>
<dbReference type="Pfam" id="PF08284">
    <property type="entry name" value="RVP_2"/>
    <property type="match status" value="1"/>
</dbReference>
<evidence type="ECO:0000313" key="2">
    <source>
        <dbReference type="Proteomes" id="UP000265520"/>
    </source>
</evidence>
<name>A0A392QI01_9FABA</name>
<dbReference type="AlphaFoldDB" id="A0A392QI01"/>